<dbReference type="InterPro" id="IPR003593">
    <property type="entry name" value="AAA+_ATPase"/>
</dbReference>
<keyword evidence="2 8" id="KW-0813">Transport</keyword>
<dbReference type="InterPro" id="IPR015856">
    <property type="entry name" value="ABC_transpr_CbiO/EcfA_su"/>
</dbReference>
<organism evidence="10 11">
    <name type="scientific">Secundilactobacillus collinoides DSM 20515 = JCM 1123</name>
    <dbReference type="NCBI Taxonomy" id="1423733"/>
    <lineage>
        <taxon>Bacteria</taxon>
        <taxon>Bacillati</taxon>
        <taxon>Bacillota</taxon>
        <taxon>Bacilli</taxon>
        <taxon>Lactobacillales</taxon>
        <taxon>Lactobacillaceae</taxon>
        <taxon>Secundilactobacillus</taxon>
    </lineage>
</organism>
<dbReference type="PROSITE" id="PS00211">
    <property type="entry name" value="ABC_TRANSPORTER_1"/>
    <property type="match status" value="1"/>
</dbReference>
<dbReference type="RefSeq" id="WP_054762851.1">
    <property type="nucleotide sequence ID" value="NZ_AYYR01000118.1"/>
</dbReference>
<evidence type="ECO:0000256" key="3">
    <source>
        <dbReference type="ARBA" id="ARBA00022475"/>
    </source>
</evidence>
<evidence type="ECO:0000256" key="8">
    <source>
        <dbReference type="RuleBase" id="RU365104"/>
    </source>
</evidence>
<dbReference type="SMART" id="SM00382">
    <property type="entry name" value="AAA"/>
    <property type="match status" value="1"/>
</dbReference>
<evidence type="ECO:0000256" key="1">
    <source>
        <dbReference type="ARBA" id="ARBA00004202"/>
    </source>
</evidence>
<comment type="caution">
    <text evidence="10">The sequence shown here is derived from an EMBL/GenBank/DDBJ whole genome shotgun (WGS) entry which is preliminary data.</text>
</comment>
<dbReference type="NCBIfam" id="TIGR04521">
    <property type="entry name" value="ECF_ATPase_2"/>
    <property type="match status" value="1"/>
</dbReference>
<evidence type="ECO:0000256" key="2">
    <source>
        <dbReference type="ARBA" id="ARBA00022448"/>
    </source>
</evidence>
<dbReference type="InterPro" id="IPR003439">
    <property type="entry name" value="ABC_transporter-like_ATP-bd"/>
</dbReference>
<dbReference type="EC" id="7.-.-.-" evidence="8"/>
<dbReference type="Proteomes" id="UP000051845">
    <property type="component" value="Unassembled WGS sequence"/>
</dbReference>
<dbReference type="Pfam" id="PF00005">
    <property type="entry name" value="ABC_tran"/>
    <property type="match status" value="1"/>
</dbReference>
<comment type="subcellular location">
    <subcellularLocation>
        <location evidence="1 8">Cell membrane</location>
        <topology evidence="1 8">Peripheral membrane protein</topology>
    </subcellularLocation>
</comment>
<dbReference type="PROSITE" id="PS50893">
    <property type="entry name" value="ABC_TRANSPORTER_2"/>
    <property type="match status" value="1"/>
</dbReference>
<comment type="function">
    <text evidence="8">ATP-binding (A) component of a common energy-coupling factor (ECF) ABC-transporter complex.</text>
</comment>
<keyword evidence="4 8" id="KW-0547">Nucleotide-binding</keyword>
<dbReference type="STRING" id="33960.TY91_16210"/>
<comment type="similarity">
    <text evidence="8">Belongs to the ABC transporter superfamily. Energy-coupling factor EcfA family.</text>
</comment>
<evidence type="ECO:0000256" key="5">
    <source>
        <dbReference type="ARBA" id="ARBA00022840"/>
    </source>
</evidence>
<proteinExistence type="inferred from homology"/>
<evidence type="ECO:0000313" key="11">
    <source>
        <dbReference type="Proteomes" id="UP000051845"/>
    </source>
</evidence>
<keyword evidence="5 8" id="KW-0067">ATP-binding</keyword>
<evidence type="ECO:0000256" key="4">
    <source>
        <dbReference type="ARBA" id="ARBA00022741"/>
    </source>
</evidence>
<dbReference type="GO" id="GO:0042626">
    <property type="term" value="F:ATPase-coupled transmembrane transporter activity"/>
    <property type="evidence" value="ECO:0007669"/>
    <property type="project" value="TreeGrafter"/>
</dbReference>
<dbReference type="InterPro" id="IPR027417">
    <property type="entry name" value="P-loop_NTPase"/>
</dbReference>
<dbReference type="InterPro" id="IPR050095">
    <property type="entry name" value="ECF_ABC_transporter_ATP-bd"/>
</dbReference>
<dbReference type="AlphaFoldDB" id="A0A0R2B765"/>
<comment type="subunit">
    <text evidence="8">Forms a stable energy-coupling factor (ECF) transporter complex composed of 2 membrane-embedded substrate-binding proteins (S component), 2 ATP-binding proteins (A component) and 2 transmembrane proteins (T component).</text>
</comment>
<dbReference type="GO" id="GO:0016887">
    <property type="term" value="F:ATP hydrolysis activity"/>
    <property type="evidence" value="ECO:0007669"/>
    <property type="project" value="InterPro"/>
</dbReference>
<dbReference type="InterPro" id="IPR017871">
    <property type="entry name" value="ABC_transporter-like_CS"/>
</dbReference>
<keyword evidence="6" id="KW-1278">Translocase</keyword>
<keyword evidence="3 8" id="KW-1003">Cell membrane</keyword>
<gene>
    <name evidence="10" type="ORF">FC82_GL001061</name>
</gene>
<evidence type="ECO:0000256" key="6">
    <source>
        <dbReference type="ARBA" id="ARBA00022967"/>
    </source>
</evidence>
<dbReference type="GO" id="GO:0005524">
    <property type="term" value="F:ATP binding"/>
    <property type="evidence" value="ECO:0007669"/>
    <property type="project" value="UniProtKB-UniRule"/>
</dbReference>
<name>A0A0R2B765_SECCO</name>
<keyword evidence="7 8" id="KW-0472">Membrane</keyword>
<accession>A0A0R2B765</accession>
<evidence type="ECO:0000256" key="7">
    <source>
        <dbReference type="ARBA" id="ARBA00023136"/>
    </source>
</evidence>
<feature type="domain" description="ABC transporter" evidence="9">
    <location>
        <begin position="3"/>
        <end position="246"/>
    </location>
</feature>
<dbReference type="SUPFAM" id="SSF52540">
    <property type="entry name" value="P-loop containing nucleoside triphosphate hydrolases"/>
    <property type="match status" value="1"/>
</dbReference>
<sequence>MDIAFEKVNYWYQAGTPFAVQALYDINLNIPAGAFTAVIGQTGSGKSTLIQHLNALLKPTEGQVIIGDRTITPETKNKHLKPLRKKVGLVFQFPENQLFEETVLKDIAFGPQNFGISEEEADKLARQTAKMVGLDESLLERSPFDLSGGQMRRAAIAGVLALEPDVLVLDEPTAGLDPRGRNDIMGLVRHLQAEKQLTIVLITHQMDDVANYADHVIVMAHGHMVRQGTPREVFSDVAWLNENQLELPTATAYANQLIQKGFTFDPLPLTADELADQLVPQLAKQGVADHG</sequence>
<evidence type="ECO:0000313" key="10">
    <source>
        <dbReference type="EMBL" id="KRM73780.1"/>
    </source>
</evidence>
<evidence type="ECO:0000259" key="9">
    <source>
        <dbReference type="PROSITE" id="PS50893"/>
    </source>
</evidence>
<dbReference type="InterPro" id="IPR030946">
    <property type="entry name" value="EcfA2"/>
</dbReference>
<dbReference type="FunFam" id="3.40.50.300:FF:000224">
    <property type="entry name" value="Energy-coupling factor transporter ATP-binding protein EcfA"/>
    <property type="match status" value="1"/>
</dbReference>
<dbReference type="GO" id="GO:0043190">
    <property type="term" value="C:ATP-binding cassette (ABC) transporter complex"/>
    <property type="evidence" value="ECO:0007669"/>
    <property type="project" value="TreeGrafter"/>
</dbReference>
<reference evidence="10 11" key="1">
    <citation type="journal article" date="2015" name="Genome Announc.">
        <title>Expanding the biotechnology potential of lactobacilli through comparative genomics of 213 strains and associated genera.</title>
        <authorList>
            <person name="Sun Z."/>
            <person name="Harris H.M."/>
            <person name="McCann A."/>
            <person name="Guo C."/>
            <person name="Argimon S."/>
            <person name="Zhang W."/>
            <person name="Yang X."/>
            <person name="Jeffery I.B."/>
            <person name="Cooney J.C."/>
            <person name="Kagawa T.F."/>
            <person name="Liu W."/>
            <person name="Song Y."/>
            <person name="Salvetti E."/>
            <person name="Wrobel A."/>
            <person name="Rasinkangas P."/>
            <person name="Parkhill J."/>
            <person name="Rea M.C."/>
            <person name="O'Sullivan O."/>
            <person name="Ritari J."/>
            <person name="Douillard F.P."/>
            <person name="Paul Ross R."/>
            <person name="Yang R."/>
            <person name="Briner A.E."/>
            <person name="Felis G.E."/>
            <person name="de Vos W.M."/>
            <person name="Barrangou R."/>
            <person name="Klaenhammer T.R."/>
            <person name="Caufield P.W."/>
            <person name="Cui Y."/>
            <person name="Zhang H."/>
            <person name="O'Toole P.W."/>
        </authorList>
    </citation>
    <scope>NUCLEOTIDE SEQUENCE [LARGE SCALE GENOMIC DNA]</scope>
    <source>
        <strain evidence="10 11">DSM 20515</strain>
    </source>
</reference>
<dbReference type="Gene3D" id="3.40.50.300">
    <property type="entry name" value="P-loop containing nucleotide triphosphate hydrolases"/>
    <property type="match status" value="1"/>
</dbReference>
<dbReference type="NCBIfam" id="NF010155">
    <property type="entry name" value="PRK13634.1"/>
    <property type="match status" value="1"/>
</dbReference>
<dbReference type="PANTHER" id="PTHR43553">
    <property type="entry name" value="HEAVY METAL TRANSPORTER"/>
    <property type="match status" value="1"/>
</dbReference>
<dbReference type="EMBL" id="AYYR01000118">
    <property type="protein sequence ID" value="KRM73780.1"/>
    <property type="molecule type" value="Genomic_DNA"/>
</dbReference>
<dbReference type="PATRIC" id="fig|1423733.4.peg.1119"/>
<dbReference type="CDD" id="cd03225">
    <property type="entry name" value="ABC_cobalt_CbiO_domain1"/>
    <property type="match status" value="1"/>
</dbReference>
<protein>
    <recommendedName>
        <fullName evidence="8">Energy-coupling factor transporter ATP-binding protein EcfA2</fullName>
        <ecNumber evidence="8">7.-.-.-</ecNumber>
    </recommendedName>
</protein>
<dbReference type="PANTHER" id="PTHR43553:SF27">
    <property type="entry name" value="ENERGY-COUPLING FACTOR TRANSPORTER ATP-BINDING PROTEIN ECFA2"/>
    <property type="match status" value="1"/>
</dbReference>